<gene>
    <name evidence="18" type="ORF">ENS06_00225</name>
</gene>
<keyword evidence="10" id="KW-0378">Hydrolase</keyword>
<keyword evidence="6 18" id="KW-0645">Protease</keyword>
<accession>A0A831ZVK0</accession>
<evidence type="ECO:0000256" key="5">
    <source>
        <dbReference type="ARBA" id="ARBA00013958"/>
    </source>
</evidence>
<dbReference type="InterPro" id="IPR009003">
    <property type="entry name" value="Peptidase_S1_PA"/>
</dbReference>
<keyword evidence="8" id="KW-0677">Repeat</keyword>
<feature type="domain" description="PDZ" evidence="17">
    <location>
        <begin position="368"/>
        <end position="473"/>
    </location>
</feature>
<dbReference type="PROSITE" id="PS50106">
    <property type="entry name" value="PDZ"/>
    <property type="match status" value="2"/>
</dbReference>
<evidence type="ECO:0000256" key="8">
    <source>
        <dbReference type="ARBA" id="ARBA00022737"/>
    </source>
</evidence>
<sequence length="485" mass="52075">MLERRNPGHGFPWIVGAFALVMVLAMGAVPEPTLGASGLFGGDAPPSFADLADKVKESVVNIATTQVIKGHPLQPFMEPDSPFREFFGDEFFKRFFGDVPKGSMKTNSLGSGVVIDASGLILTNNHVVEKATEIKIKLQNGKEYAAKVVGRDPKTDLALIKAEPDKNFPKPAVLGDSSTLRVGDWVMAVGNPFGLGHTVTVGIISAKGRIIGAGPYDDFLQTDAAINPGNSGGPLFNMNGEVVGINTAIVARGQGIGFAIPINVAKDLLPQLRTGKVIRGWLGIMIQDVTPEIAESFNLKEAKGVLVSDVIKDSPAEKAGIEQGDIILEFNGEEVRDAHELSRRVAATPPNSEVKLGVLREGSKKVMTVSLGTMPEEESAAAQPGETVENVWGLSVQNITKELAERFGWDASERGVVVTEVEPDSPAAAARLQPGDLIKEVNRKKIQNVRDYNQAMKSAEKRKSLLLLVKRGDRTFYVVLQVPQN</sequence>
<dbReference type="InterPro" id="IPR001940">
    <property type="entry name" value="Peptidase_S1C"/>
</dbReference>
<evidence type="ECO:0000256" key="9">
    <source>
        <dbReference type="ARBA" id="ARBA00022764"/>
    </source>
</evidence>
<evidence type="ECO:0000256" key="11">
    <source>
        <dbReference type="ARBA" id="ARBA00022825"/>
    </source>
</evidence>
<name>A0A831ZVK0_9BACT</name>
<protein>
    <recommendedName>
        <fullName evidence="5">Probable periplasmic serine endoprotease DegP-like</fullName>
        <ecNumber evidence="4">3.4.21.107</ecNumber>
    </recommendedName>
    <alternativeName>
        <fullName evidence="13">Protease Do</fullName>
    </alternativeName>
</protein>
<evidence type="ECO:0000259" key="17">
    <source>
        <dbReference type="PROSITE" id="PS50106"/>
    </source>
</evidence>
<comment type="catalytic activity">
    <reaction evidence="1">
        <text>Acts on substrates that are at least partially unfolded. The cleavage site P1 residue is normally between a pair of hydrophobic residues, such as Val-|-Val.</text>
        <dbReference type="EC" id="3.4.21.107"/>
    </reaction>
</comment>
<feature type="active site" description="Charge relay system" evidence="14">
    <location>
        <position position="126"/>
    </location>
</feature>
<evidence type="ECO:0000256" key="14">
    <source>
        <dbReference type="PIRSR" id="PIRSR611782-1"/>
    </source>
</evidence>
<comment type="caution">
    <text evidence="18">The sequence shown here is derived from an EMBL/GenBank/DDBJ whole genome shotgun (WGS) entry which is preliminary data.</text>
</comment>
<dbReference type="FunFam" id="2.30.42.10:FF:000037">
    <property type="entry name" value="Periplasmic serine endoprotease DegP-like"/>
    <property type="match status" value="1"/>
</dbReference>
<feature type="binding site" evidence="15">
    <location>
        <begin position="229"/>
        <end position="231"/>
    </location>
    <ligand>
        <name>substrate</name>
    </ligand>
</feature>
<evidence type="ECO:0000256" key="2">
    <source>
        <dbReference type="ARBA" id="ARBA00004418"/>
    </source>
</evidence>
<keyword evidence="16" id="KW-1133">Transmembrane helix</keyword>
<dbReference type="Pfam" id="PF00595">
    <property type="entry name" value="PDZ"/>
    <property type="match status" value="1"/>
</dbReference>
<dbReference type="InterPro" id="IPR011782">
    <property type="entry name" value="Pept_S1C_Do"/>
</dbReference>
<evidence type="ECO:0000256" key="12">
    <source>
        <dbReference type="ARBA" id="ARBA00023016"/>
    </source>
</evidence>
<dbReference type="AlphaFoldDB" id="A0A831ZVK0"/>
<dbReference type="GO" id="GO:0004252">
    <property type="term" value="F:serine-type endopeptidase activity"/>
    <property type="evidence" value="ECO:0007669"/>
    <property type="project" value="InterPro"/>
</dbReference>
<comment type="subcellular location">
    <subcellularLocation>
        <location evidence="2">Periplasm</location>
    </subcellularLocation>
</comment>
<evidence type="ECO:0000256" key="10">
    <source>
        <dbReference type="ARBA" id="ARBA00022801"/>
    </source>
</evidence>
<proteinExistence type="inferred from homology"/>
<dbReference type="InterPro" id="IPR001478">
    <property type="entry name" value="PDZ"/>
</dbReference>
<evidence type="ECO:0000256" key="1">
    <source>
        <dbReference type="ARBA" id="ARBA00001772"/>
    </source>
</evidence>
<dbReference type="EC" id="3.4.21.107" evidence="4"/>
<dbReference type="SUPFAM" id="SSF50494">
    <property type="entry name" value="Trypsin-like serine proteases"/>
    <property type="match status" value="1"/>
</dbReference>
<feature type="binding site" evidence="15">
    <location>
        <begin position="247"/>
        <end position="251"/>
    </location>
    <ligand>
        <name>substrate</name>
    </ligand>
</feature>
<keyword evidence="9" id="KW-0574">Periplasm</keyword>
<dbReference type="PANTHER" id="PTHR22939:SF130">
    <property type="entry name" value="PERIPLASMIC SERINE ENDOPROTEASE DEGP-LIKE-RELATED"/>
    <property type="match status" value="1"/>
</dbReference>
<organism evidence="18">
    <name type="scientific">Desulfacinum infernum</name>
    <dbReference type="NCBI Taxonomy" id="35837"/>
    <lineage>
        <taxon>Bacteria</taxon>
        <taxon>Pseudomonadati</taxon>
        <taxon>Thermodesulfobacteriota</taxon>
        <taxon>Syntrophobacteria</taxon>
        <taxon>Syntrophobacterales</taxon>
        <taxon>Syntrophobacteraceae</taxon>
        <taxon>Desulfacinum</taxon>
    </lineage>
</organism>
<dbReference type="InterPro" id="IPR036034">
    <property type="entry name" value="PDZ_sf"/>
</dbReference>
<dbReference type="Gene3D" id="2.40.10.120">
    <property type="match status" value="1"/>
</dbReference>
<feature type="transmembrane region" description="Helical" evidence="16">
    <location>
        <begin position="12"/>
        <end position="29"/>
    </location>
</feature>
<evidence type="ECO:0000256" key="6">
    <source>
        <dbReference type="ARBA" id="ARBA00022670"/>
    </source>
</evidence>
<evidence type="ECO:0000256" key="7">
    <source>
        <dbReference type="ARBA" id="ARBA00022729"/>
    </source>
</evidence>
<keyword evidence="16" id="KW-0472">Membrane</keyword>
<evidence type="ECO:0000256" key="15">
    <source>
        <dbReference type="PIRSR" id="PIRSR611782-2"/>
    </source>
</evidence>
<reference evidence="18" key="1">
    <citation type="journal article" date="2020" name="mSystems">
        <title>Genome- and Community-Level Interaction Insights into Carbon Utilization and Element Cycling Functions of Hydrothermarchaeota in Hydrothermal Sediment.</title>
        <authorList>
            <person name="Zhou Z."/>
            <person name="Liu Y."/>
            <person name="Xu W."/>
            <person name="Pan J."/>
            <person name="Luo Z.H."/>
            <person name="Li M."/>
        </authorList>
    </citation>
    <scope>NUCLEOTIDE SEQUENCE [LARGE SCALE GENOMIC DNA]</scope>
    <source>
        <strain evidence="18">SpSt-456</strain>
    </source>
</reference>
<dbReference type="SMART" id="SM00228">
    <property type="entry name" value="PDZ"/>
    <property type="match status" value="2"/>
</dbReference>
<dbReference type="CDD" id="cd10839">
    <property type="entry name" value="cpPDZ1_DegP-like"/>
    <property type="match status" value="1"/>
</dbReference>
<dbReference type="Gene3D" id="2.30.42.10">
    <property type="match status" value="2"/>
</dbReference>
<dbReference type="Pfam" id="PF13180">
    <property type="entry name" value="PDZ_2"/>
    <property type="match status" value="1"/>
</dbReference>
<dbReference type="PRINTS" id="PR00834">
    <property type="entry name" value="PROTEASES2C"/>
</dbReference>
<dbReference type="CDD" id="cd23084">
    <property type="entry name" value="cpPDZ2_DegP-like"/>
    <property type="match status" value="1"/>
</dbReference>
<evidence type="ECO:0000256" key="16">
    <source>
        <dbReference type="SAM" id="Phobius"/>
    </source>
</evidence>
<feature type="domain" description="PDZ" evidence="17">
    <location>
        <begin position="271"/>
        <end position="362"/>
    </location>
</feature>
<dbReference type="EMBL" id="DSTK01000004">
    <property type="protein sequence ID" value="HFK95732.1"/>
    <property type="molecule type" value="Genomic_DNA"/>
</dbReference>
<feature type="active site" description="Charge relay system" evidence="14">
    <location>
        <position position="231"/>
    </location>
</feature>
<feature type="binding site" evidence="15">
    <location>
        <position position="126"/>
    </location>
    <ligand>
        <name>substrate</name>
    </ligand>
</feature>
<keyword evidence="7" id="KW-0732">Signal</keyword>
<evidence type="ECO:0000313" key="18">
    <source>
        <dbReference type="EMBL" id="HFK95732.1"/>
    </source>
</evidence>
<evidence type="ECO:0000256" key="13">
    <source>
        <dbReference type="ARBA" id="ARBA00032850"/>
    </source>
</evidence>
<dbReference type="GO" id="GO:0006508">
    <property type="term" value="P:proteolysis"/>
    <property type="evidence" value="ECO:0007669"/>
    <property type="project" value="UniProtKB-KW"/>
</dbReference>
<keyword evidence="12" id="KW-0346">Stress response</keyword>
<feature type="binding site" evidence="15">
    <location>
        <position position="156"/>
    </location>
    <ligand>
        <name>substrate</name>
    </ligand>
</feature>
<keyword evidence="16" id="KW-0812">Transmembrane</keyword>
<evidence type="ECO:0000256" key="4">
    <source>
        <dbReference type="ARBA" id="ARBA00013035"/>
    </source>
</evidence>
<dbReference type="Pfam" id="PF13365">
    <property type="entry name" value="Trypsin_2"/>
    <property type="match status" value="1"/>
</dbReference>
<dbReference type="PANTHER" id="PTHR22939">
    <property type="entry name" value="SERINE PROTEASE FAMILY S1C HTRA-RELATED"/>
    <property type="match status" value="1"/>
</dbReference>
<evidence type="ECO:0000256" key="3">
    <source>
        <dbReference type="ARBA" id="ARBA00010541"/>
    </source>
</evidence>
<dbReference type="SUPFAM" id="SSF50156">
    <property type="entry name" value="PDZ domain-like"/>
    <property type="match status" value="2"/>
</dbReference>
<feature type="active site" description="Charge relay system" evidence="14">
    <location>
        <position position="156"/>
    </location>
</feature>
<comment type="similarity">
    <text evidence="3">Belongs to the peptidase S1C family.</text>
</comment>
<dbReference type="NCBIfam" id="TIGR02037">
    <property type="entry name" value="degP_htrA_DO"/>
    <property type="match status" value="1"/>
</dbReference>
<keyword evidence="11" id="KW-0720">Serine protease</keyword>